<dbReference type="Proteomes" id="UP000283269">
    <property type="component" value="Unassembled WGS sequence"/>
</dbReference>
<gene>
    <name evidence="2" type="ORF">CVT25_015076</name>
</gene>
<evidence type="ECO:0000256" key="1">
    <source>
        <dbReference type="SAM" id="MobiDB-lite"/>
    </source>
</evidence>
<feature type="region of interest" description="Disordered" evidence="1">
    <location>
        <begin position="60"/>
        <end position="82"/>
    </location>
</feature>
<name>A0A409WS37_PSICY</name>
<evidence type="ECO:0000313" key="3">
    <source>
        <dbReference type="Proteomes" id="UP000283269"/>
    </source>
</evidence>
<sequence>MEKGKHEEEQYLYKINVPYWNANFNMRRIQSNKAAIMEAPTPVLELLYILLEINRTVIPNGPKGTKNLDSLHQGSLGEARVA</sequence>
<accession>A0A409WS37</accession>
<comment type="caution">
    <text evidence="2">The sequence shown here is derived from an EMBL/GenBank/DDBJ whole genome shotgun (WGS) entry which is preliminary data.</text>
</comment>
<evidence type="ECO:0000313" key="2">
    <source>
        <dbReference type="EMBL" id="PPQ81289.1"/>
    </source>
</evidence>
<dbReference type="EMBL" id="NHYD01003268">
    <property type="protein sequence ID" value="PPQ81289.1"/>
    <property type="molecule type" value="Genomic_DNA"/>
</dbReference>
<keyword evidence="3" id="KW-1185">Reference proteome</keyword>
<dbReference type="InParanoid" id="A0A409WS37"/>
<proteinExistence type="predicted"/>
<reference evidence="2 3" key="1">
    <citation type="journal article" date="2018" name="Evol. Lett.">
        <title>Horizontal gene cluster transfer increased hallucinogenic mushroom diversity.</title>
        <authorList>
            <person name="Reynolds H.T."/>
            <person name="Vijayakumar V."/>
            <person name="Gluck-Thaler E."/>
            <person name="Korotkin H.B."/>
            <person name="Matheny P.B."/>
            <person name="Slot J.C."/>
        </authorList>
    </citation>
    <scope>NUCLEOTIDE SEQUENCE [LARGE SCALE GENOMIC DNA]</scope>
    <source>
        <strain evidence="2 3">2631</strain>
    </source>
</reference>
<protein>
    <submittedName>
        <fullName evidence="2">Uncharacterized protein</fullName>
    </submittedName>
</protein>
<dbReference type="AlphaFoldDB" id="A0A409WS37"/>
<organism evidence="2 3">
    <name type="scientific">Psilocybe cyanescens</name>
    <dbReference type="NCBI Taxonomy" id="93625"/>
    <lineage>
        <taxon>Eukaryota</taxon>
        <taxon>Fungi</taxon>
        <taxon>Dikarya</taxon>
        <taxon>Basidiomycota</taxon>
        <taxon>Agaricomycotina</taxon>
        <taxon>Agaricomycetes</taxon>
        <taxon>Agaricomycetidae</taxon>
        <taxon>Agaricales</taxon>
        <taxon>Agaricineae</taxon>
        <taxon>Strophariaceae</taxon>
        <taxon>Psilocybe</taxon>
    </lineage>
</organism>